<dbReference type="AlphaFoldDB" id="A0A2P2PDQ6"/>
<dbReference type="InterPro" id="IPR029058">
    <property type="entry name" value="AB_hydrolase_fold"/>
</dbReference>
<accession>A0A2P2PDQ6</accession>
<dbReference type="EMBL" id="GGEC01072325">
    <property type="protein sequence ID" value="MBX52809.1"/>
    <property type="molecule type" value="Transcribed_RNA"/>
</dbReference>
<name>A0A2P2PDQ6_RHIMU</name>
<dbReference type="Pfam" id="PF07859">
    <property type="entry name" value="Abhydrolase_3"/>
    <property type="match status" value="1"/>
</dbReference>
<sequence length="110" mass="12018">MVDKFLGLSLPVGCTKDHPITCPMGAGAPPLDSLDFPPFLLCVSGDDLIVDTEIEYYEAMKRANKVVELHTSPGMGHSFYLNKLAVDVDPQTAAQTTGLLDRINDFIKKH</sequence>
<dbReference type="SUPFAM" id="SSF53474">
    <property type="entry name" value="alpha/beta-Hydrolases"/>
    <property type="match status" value="1"/>
</dbReference>
<organism evidence="3">
    <name type="scientific">Rhizophora mucronata</name>
    <name type="common">Asiatic mangrove</name>
    <dbReference type="NCBI Taxonomy" id="61149"/>
    <lineage>
        <taxon>Eukaryota</taxon>
        <taxon>Viridiplantae</taxon>
        <taxon>Streptophyta</taxon>
        <taxon>Embryophyta</taxon>
        <taxon>Tracheophyta</taxon>
        <taxon>Spermatophyta</taxon>
        <taxon>Magnoliopsida</taxon>
        <taxon>eudicotyledons</taxon>
        <taxon>Gunneridae</taxon>
        <taxon>Pentapetalae</taxon>
        <taxon>rosids</taxon>
        <taxon>fabids</taxon>
        <taxon>Malpighiales</taxon>
        <taxon>Rhizophoraceae</taxon>
        <taxon>Rhizophora</taxon>
    </lineage>
</organism>
<evidence type="ECO:0000256" key="1">
    <source>
        <dbReference type="ARBA" id="ARBA00010515"/>
    </source>
</evidence>
<proteinExistence type="inferred from homology"/>
<reference evidence="3" key="1">
    <citation type="submission" date="2018-02" db="EMBL/GenBank/DDBJ databases">
        <title>Rhizophora mucronata_Transcriptome.</title>
        <authorList>
            <person name="Meera S.P."/>
            <person name="Sreeshan A."/>
            <person name="Augustine A."/>
        </authorList>
    </citation>
    <scope>NUCLEOTIDE SEQUENCE</scope>
    <source>
        <tissue evidence="3">Leaf</tissue>
    </source>
</reference>
<dbReference type="Gene3D" id="3.40.50.1820">
    <property type="entry name" value="alpha/beta hydrolase"/>
    <property type="match status" value="1"/>
</dbReference>
<comment type="similarity">
    <text evidence="1">Belongs to the 'GDXG' lipolytic enzyme family.</text>
</comment>
<dbReference type="GO" id="GO:0016787">
    <property type="term" value="F:hydrolase activity"/>
    <property type="evidence" value="ECO:0007669"/>
    <property type="project" value="InterPro"/>
</dbReference>
<dbReference type="InterPro" id="IPR013094">
    <property type="entry name" value="AB_hydrolase_3"/>
</dbReference>
<protein>
    <recommendedName>
        <fullName evidence="2">Alpha/beta hydrolase fold-3 domain-containing protein</fullName>
    </recommendedName>
</protein>
<feature type="domain" description="Alpha/beta hydrolase fold-3" evidence="2">
    <location>
        <begin position="2"/>
        <end position="80"/>
    </location>
</feature>
<evidence type="ECO:0000313" key="3">
    <source>
        <dbReference type="EMBL" id="MBX52809.1"/>
    </source>
</evidence>
<evidence type="ECO:0000259" key="2">
    <source>
        <dbReference type="Pfam" id="PF07859"/>
    </source>
</evidence>